<dbReference type="GO" id="GO:0008168">
    <property type="term" value="F:methyltransferase activity"/>
    <property type="evidence" value="ECO:0007669"/>
    <property type="project" value="UniProtKB-KW"/>
</dbReference>
<dbReference type="InterPro" id="IPR014048">
    <property type="entry name" value="MethylDNA_cys_MeTrfase_DNA-bd"/>
</dbReference>
<organism evidence="11 12">
    <name type="scientific">Sporolactobacillus spathodeae</name>
    <dbReference type="NCBI Taxonomy" id="1465502"/>
    <lineage>
        <taxon>Bacteria</taxon>
        <taxon>Bacillati</taxon>
        <taxon>Bacillota</taxon>
        <taxon>Bacilli</taxon>
        <taxon>Bacillales</taxon>
        <taxon>Sporolactobacillaceae</taxon>
        <taxon>Sporolactobacillus</taxon>
    </lineage>
</organism>
<dbReference type="NCBIfam" id="TIGR00589">
    <property type="entry name" value="ogt"/>
    <property type="match status" value="1"/>
</dbReference>
<evidence type="ECO:0000259" key="9">
    <source>
        <dbReference type="Pfam" id="PF01035"/>
    </source>
</evidence>
<dbReference type="Proteomes" id="UP000823201">
    <property type="component" value="Unassembled WGS sequence"/>
</dbReference>
<keyword evidence="4 8" id="KW-0808">Transferase</keyword>
<comment type="catalytic activity">
    <reaction evidence="1 8">
        <text>a 4-O-methyl-thymidine in DNA + L-cysteinyl-[protein] = a thymidine in DNA + S-methyl-L-cysteinyl-[protein]</text>
        <dbReference type="Rhea" id="RHEA:53428"/>
        <dbReference type="Rhea" id="RHEA-COMP:10131"/>
        <dbReference type="Rhea" id="RHEA-COMP:10132"/>
        <dbReference type="Rhea" id="RHEA-COMP:13555"/>
        <dbReference type="Rhea" id="RHEA-COMP:13556"/>
        <dbReference type="ChEBI" id="CHEBI:29950"/>
        <dbReference type="ChEBI" id="CHEBI:82612"/>
        <dbReference type="ChEBI" id="CHEBI:137386"/>
        <dbReference type="ChEBI" id="CHEBI:137387"/>
        <dbReference type="EC" id="2.1.1.63"/>
    </reaction>
</comment>
<accession>A0ABS2QB17</accession>
<dbReference type="InterPro" id="IPR036217">
    <property type="entry name" value="MethylDNA_cys_MeTrfase_DNAb"/>
</dbReference>
<comment type="similarity">
    <text evidence="8">Belongs to the MGMT family.</text>
</comment>
<name>A0ABS2QB17_9BACL</name>
<dbReference type="SUPFAM" id="SSF53155">
    <property type="entry name" value="Methylated DNA-protein cysteine methyltransferase domain"/>
    <property type="match status" value="1"/>
</dbReference>
<keyword evidence="3 8" id="KW-0489">Methyltransferase</keyword>
<gene>
    <name evidence="11" type="ORF">JOC27_002473</name>
</gene>
<dbReference type="InterPro" id="IPR036631">
    <property type="entry name" value="MGMT_N_sf"/>
</dbReference>
<evidence type="ECO:0000256" key="2">
    <source>
        <dbReference type="ARBA" id="ARBA00022490"/>
    </source>
</evidence>
<keyword evidence="5 8" id="KW-0227">DNA damage</keyword>
<dbReference type="PANTHER" id="PTHR10815:SF5">
    <property type="entry name" value="METHYLATED-DNA--PROTEIN-CYSTEINE METHYLTRANSFERASE"/>
    <property type="match status" value="1"/>
</dbReference>
<dbReference type="InterPro" id="IPR001497">
    <property type="entry name" value="MethylDNA_cys_MeTrfase_AS"/>
</dbReference>
<evidence type="ECO:0000256" key="6">
    <source>
        <dbReference type="ARBA" id="ARBA00023204"/>
    </source>
</evidence>
<evidence type="ECO:0000256" key="8">
    <source>
        <dbReference type="HAMAP-Rule" id="MF_00772"/>
    </source>
</evidence>
<dbReference type="InterPro" id="IPR023546">
    <property type="entry name" value="MGMT"/>
</dbReference>
<dbReference type="Pfam" id="PF02870">
    <property type="entry name" value="Methyltransf_1N"/>
    <property type="match status" value="1"/>
</dbReference>
<comment type="miscellaneous">
    <text evidence="8">This enzyme catalyzes only one turnover and therefore is not strictly catalytic. According to one definition, an enzyme is a biocatalyst that acts repeatedly and over many reaction cycles.</text>
</comment>
<dbReference type="HAMAP" id="MF_00772">
    <property type="entry name" value="OGT"/>
    <property type="match status" value="1"/>
</dbReference>
<dbReference type="Gene3D" id="3.30.160.70">
    <property type="entry name" value="Methylated DNA-protein cysteine methyltransferase domain"/>
    <property type="match status" value="1"/>
</dbReference>
<dbReference type="EC" id="2.1.1.63" evidence="8"/>
<dbReference type="InterPro" id="IPR036388">
    <property type="entry name" value="WH-like_DNA-bd_sf"/>
</dbReference>
<evidence type="ECO:0000256" key="3">
    <source>
        <dbReference type="ARBA" id="ARBA00022603"/>
    </source>
</evidence>
<dbReference type="EMBL" id="JAFBEV010000030">
    <property type="protein sequence ID" value="MBM7658997.1"/>
    <property type="molecule type" value="Genomic_DNA"/>
</dbReference>
<dbReference type="GO" id="GO:0032259">
    <property type="term" value="P:methylation"/>
    <property type="evidence" value="ECO:0007669"/>
    <property type="project" value="UniProtKB-KW"/>
</dbReference>
<evidence type="ECO:0000256" key="5">
    <source>
        <dbReference type="ARBA" id="ARBA00022763"/>
    </source>
</evidence>
<proteinExistence type="inferred from homology"/>
<dbReference type="RefSeq" id="WP_239530301.1">
    <property type="nucleotide sequence ID" value="NZ_CBCRXA010000008.1"/>
</dbReference>
<evidence type="ECO:0000259" key="10">
    <source>
        <dbReference type="Pfam" id="PF02870"/>
    </source>
</evidence>
<reference evidence="11 12" key="1">
    <citation type="submission" date="2021-01" db="EMBL/GenBank/DDBJ databases">
        <title>Genomic Encyclopedia of Type Strains, Phase IV (KMG-IV): sequencing the most valuable type-strain genomes for metagenomic binning, comparative biology and taxonomic classification.</title>
        <authorList>
            <person name="Goeker M."/>
        </authorList>
    </citation>
    <scope>NUCLEOTIDE SEQUENCE [LARGE SCALE GENOMIC DNA]</scope>
    <source>
        <strain evidence="11 12">DSM 100968</strain>
    </source>
</reference>
<dbReference type="PROSITE" id="PS00374">
    <property type="entry name" value="MGMT"/>
    <property type="match status" value="1"/>
</dbReference>
<comment type="catalytic activity">
    <reaction evidence="7 8">
        <text>a 6-O-methyl-2'-deoxyguanosine in DNA + L-cysteinyl-[protein] = S-methyl-L-cysteinyl-[protein] + a 2'-deoxyguanosine in DNA</text>
        <dbReference type="Rhea" id="RHEA:24000"/>
        <dbReference type="Rhea" id="RHEA-COMP:10131"/>
        <dbReference type="Rhea" id="RHEA-COMP:10132"/>
        <dbReference type="Rhea" id="RHEA-COMP:11367"/>
        <dbReference type="Rhea" id="RHEA-COMP:11368"/>
        <dbReference type="ChEBI" id="CHEBI:29950"/>
        <dbReference type="ChEBI" id="CHEBI:82612"/>
        <dbReference type="ChEBI" id="CHEBI:85445"/>
        <dbReference type="ChEBI" id="CHEBI:85448"/>
        <dbReference type="EC" id="2.1.1.63"/>
    </reaction>
</comment>
<dbReference type="SUPFAM" id="SSF46767">
    <property type="entry name" value="Methylated DNA-protein cysteine methyltransferase, C-terminal domain"/>
    <property type="match status" value="1"/>
</dbReference>
<keyword evidence="2 8" id="KW-0963">Cytoplasm</keyword>
<protein>
    <recommendedName>
        <fullName evidence="8">Methylated-DNA--protein-cysteine methyltransferase</fullName>
        <ecNumber evidence="8">2.1.1.63</ecNumber>
    </recommendedName>
    <alternativeName>
        <fullName evidence="8">6-O-methylguanine-DNA methyltransferase</fullName>
        <shortName evidence="8">MGMT</shortName>
    </alternativeName>
    <alternativeName>
        <fullName evidence="8">O-6-methylguanine-DNA-alkyltransferase</fullName>
    </alternativeName>
</protein>
<comment type="subcellular location">
    <subcellularLocation>
        <location evidence="8">Cytoplasm</location>
    </subcellularLocation>
</comment>
<evidence type="ECO:0000313" key="11">
    <source>
        <dbReference type="EMBL" id="MBM7658997.1"/>
    </source>
</evidence>
<sequence length="175" mass="19350">MQSEGVHIHESTTKIGPISLAMFQNRLCWIDFGSWTETRTIFEKWTGKAGLPDSWLRDDAAFTAIDQQIDDYLAGKRHSFDCPILLIGTEFQKKVWRALETIPYGETRTYSDIAAQIGKPGASRAVGGANNKNPLPLIIPCHRVIGKDGTLTGYGGGLEIKQALLEIETQDLTLC</sequence>
<evidence type="ECO:0000256" key="1">
    <source>
        <dbReference type="ARBA" id="ARBA00001286"/>
    </source>
</evidence>
<dbReference type="PANTHER" id="PTHR10815">
    <property type="entry name" value="METHYLATED-DNA--PROTEIN-CYSTEINE METHYLTRANSFERASE"/>
    <property type="match status" value="1"/>
</dbReference>
<evidence type="ECO:0000313" key="12">
    <source>
        <dbReference type="Proteomes" id="UP000823201"/>
    </source>
</evidence>
<dbReference type="Pfam" id="PF01035">
    <property type="entry name" value="DNA_binding_1"/>
    <property type="match status" value="1"/>
</dbReference>
<dbReference type="CDD" id="cd06445">
    <property type="entry name" value="ATase"/>
    <property type="match status" value="1"/>
</dbReference>
<comment type="caution">
    <text evidence="11">The sequence shown here is derived from an EMBL/GenBank/DDBJ whole genome shotgun (WGS) entry which is preliminary data.</text>
</comment>
<dbReference type="Gene3D" id="1.10.10.10">
    <property type="entry name" value="Winged helix-like DNA-binding domain superfamily/Winged helix DNA-binding domain"/>
    <property type="match status" value="1"/>
</dbReference>
<evidence type="ECO:0000256" key="7">
    <source>
        <dbReference type="ARBA" id="ARBA00049348"/>
    </source>
</evidence>
<keyword evidence="6 8" id="KW-0234">DNA repair</keyword>
<evidence type="ECO:0000256" key="4">
    <source>
        <dbReference type="ARBA" id="ARBA00022679"/>
    </source>
</evidence>
<dbReference type="InterPro" id="IPR008332">
    <property type="entry name" value="MethylG_MeTrfase_N"/>
</dbReference>
<feature type="domain" description="Methylated-DNA-[protein]-cysteine S-methyltransferase DNA binding" evidence="9">
    <location>
        <begin position="90"/>
        <end position="169"/>
    </location>
</feature>
<comment type="function">
    <text evidence="8">Involved in the cellular defense against the biological effects of O6-methylguanine (O6-MeG) and O4-methylthymine (O4-MeT) in DNA. Repairs the methylated nucleobase in DNA by stoichiometrically transferring the methyl group to a cysteine residue in the enzyme. This is a suicide reaction: the enzyme is irreversibly inactivated.</text>
</comment>
<feature type="domain" description="Methylguanine DNA methyltransferase ribonuclease-like" evidence="10">
    <location>
        <begin position="13"/>
        <end position="84"/>
    </location>
</feature>
<feature type="active site" description="Nucleophile; methyl group acceptor" evidence="8">
    <location>
        <position position="141"/>
    </location>
</feature>
<keyword evidence="12" id="KW-1185">Reference proteome</keyword>